<dbReference type="EC" id="4.2.1.22" evidence="6"/>
<dbReference type="InterPro" id="IPR046342">
    <property type="entry name" value="CBS_dom_sf"/>
</dbReference>
<dbReference type="GO" id="GO:0004122">
    <property type="term" value="F:cystathionine beta-synthase activity"/>
    <property type="evidence" value="ECO:0007669"/>
    <property type="project" value="UniProtKB-EC"/>
</dbReference>
<feature type="domain" description="CBS" evidence="5">
    <location>
        <begin position="345"/>
        <end position="400"/>
    </location>
</feature>
<dbReference type="InterPro" id="IPR050214">
    <property type="entry name" value="Cys_Synth/Cystath_Beta-Synth"/>
</dbReference>
<comment type="cofactor">
    <cofactor evidence="1">
        <name>pyridoxal 5'-phosphate</name>
        <dbReference type="ChEBI" id="CHEBI:597326"/>
    </cofactor>
</comment>
<sequence>MTPMPSAGAAENVLSLIGNTPMVKVTQLDTGPCELFLKLENQNPGGSIKDRIGLSMIAAAERAGLLGGDRRHLIEATAGNTGLALALVAAQKGYRLTLVIPDKMSQEKIFHLKALGADVVMTRSDVEKGHPSYYQDLAASIAREEGAFYVNQFENPANPLAHETMTGPEIAAQLGGKLDAMVCGVGSGGTLTGLSRYFERAIPGCEMVLADPEGSVLAGYVRTGHLGKAGSWLVEGIGEDFLPSILDLSRVKHAYTIPDRESLETARALLSSAGILAGSSSGTLLAAALRYCREQSSPKRVCTLVCDSGNKYLSKMYNDFWMADQGFTDREPTGDLRDVITRRHAERAVVTVQPTDTLLVAYARMKLYDVSQLPVLQDGKVVGLVDESDLLLAAVDDVARFREPVASAMTTRLRTVDVRTPVRELLPMFDAGLVPIVTDGDEFVGLVTRIDLLNHLRRRVRLHEV</sequence>
<dbReference type="FunFam" id="3.40.50.1100:FF:000118">
    <property type="entry name" value="Related to CYS4-cystathionine beta-synthase"/>
    <property type="match status" value="1"/>
</dbReference>
<dbReference type="EMBL" id="CP012670">
    <property type="protein sequence ID" value="AUX27388.1"/>
    <property type="molecule type" value="Genomic_DNA"/>
</dbReference>
<dbReference type="AlphaFoldDB" id="A0A4P2QDC4"/>
<dbReference type="InterPro" id="IPR036052">
    <property type="entry name" value="TrpB-like_PALP_sf"/>
</dbReference>
<dbReference type="Gene3D" id="3.10.580.10">
    <property type="entry name" value="CBS-domain"/>
    <property type="match status" value="1"/>
</dbReference>
<dbReference type="RefSeq" id="WP_129355609.1">
    <property type="nucleotide sequence ID" value="NZ_CP012670.1"/>
</dbReference>
<dbReference type="InterPro" id="IPR001216">
    <property type="entry name" value="P-phosphate_BS"/>
</dbReference>
<dbReference type="CDD" id="cd04608">
    <property type="entry name" value="CBS_pair_CBS"/>
    <property type="match status" value="1"/>
</dbReference>
<keyword evidence="6" id="KW-0456">Lyase</keyword>
<evidence type="ECO:0000313" key="7">
    <source>
        <dbReference type="Proteomes" id="UP000295781"/>
    </source>
</evidence>
<comment type="similarity">
    <text evidence="2">Belongs to the cysteine synthase/cystathionine beta-synthase family.</text>
</comment>
<dbReference type="SUPFAM" id="SSF54631">
    <property type="entry name" value="CBS-domain pair"/>
    <property type="match status" value="1"/>
</dbReference>
<dbReference type="FunFam" id="3.40.50.1100:FF:000003">
    <property type="entry name" value="Cystathionine beta-synthase"/>
    <property type="match status" value="1"/>
</dbReference>
<dbReference type="InterPro" id="IPR046353">
    <property type="entry name" value="CBS_C"/>
</dbReference>
<accession>A0A4P2QDC4</accession>
<reference evidence="6 7" key="1">
    <citation type="submission" date="2015-09" db="EMBL/GenBank/DDBJ databases">
        <title>Sorangium comparison.</title>
        <authorList>
            <person name="Zaburannyi N."/>
            <person name="Bunk B."/>
            <person name="Overmann J."/>
            <person name="Mueller R."/>
        </authorList>
    </citation>
    <scope>NUCLEOTIDE SEQUENCE [LARGE SCALE GENOMIC DNA]</scope>
    <source>
        <strain evidence="6 7">So ceGT47</strain>
    </source>
</reference>
<dbReference type="SUPFAM" id="SSF53686">
    <property type="entry name" value="Tryptophan synthase beta subunit-like PLP-dependent enzymes"/>
    <property type="match status" value="1"/>
</dbReference>
<dbReference type="GO" id="GO:0006535">
    <property type="term" value="P:cysteine biosynthetic process from serine"/>
    <property type="evidence" value="ECO:0007669"/>
    <property type="project" value="InterPro"/>
</dbReference>
<dbReference type="SMART" id="SM00116">
    <property type="entry name" value="CBS"/>
    <property type="match status" value="2"/>
</dbReference>
<keyword evidence="4" id="KW-0129">CBS domain</keyword>
<name>A0A4P2QDC4_SORCE</name>
<dbReference type="PROSITE" id="PS00901">
    <property type="entry name" value="CYS_SYNTHASE"/>
    <property type="match status" value="1"/>
</dbReference>
<dbReference type="GO" id="GO:0016765">
    <property type="term" value="F:transferase activity, transferring alkyl or aryl (other than methyl) groups"/>
    <property type="evidence" value="ECO:0007669"/>
    <property type="project" value="UniProtKB-ARBA"/>
</dbReference>
<evidence type="ECO:0000256" key="4">
    <source>
        <dbReference type="PROSITE-ProRule" id="PRU00703"/>
    </source>
</evidence>
<dbReference type="Proteomes" id="UP000295781">
    <property type="component" value="Chromosome"/>
</dbReference>
<dbReference type="CDD" id="cd01561">
    <property type="entry name" value="CBS_like"/>
    <property type="match status" value="1"/>
</dbReference>
<evidence type="ECO:0000256" key="3">
    <source>
        <dbReference type="ARBA" id="ARBA00022898"/>
    </source>
</evidence>
<dbReference type="Gene3D" id="3.40.50.1100">
    <property type="match status" value="2"/>
</dbReference>
<dbReference type="Pfam" id="PF00291">
    <property type="entry name" value="PALP"/>
    <property type="match status" value="1"/>
</dbReference>
<dbReference type="OrthoDB" id="9815130at2"/>
<evidence type="ECO:0000259" key="5">
    <source>
        <dbReference type="PROSITE" id="PS51371"/>
    </source>
</evidence>
<evidence type="ECO:0000313" key="6">
    <source>
        <dbReference type="EMBL" id="AUX27388.1"/>
    </source>
</evidence>
<organism evidence="6 7">
    <name type="scientific">Sorangium cellulosum</name>
    <name type="common">Polyangium cellulosum</name>
    <dbReference type="NCBI Taxonomy" id="56"/>
    <lineage>
        <taxon>Bacteria</taxon>
        <taxon>Pseudomonadati</taxon>
        <taxon>Myxococcota</taxon>
        <taxon>Polyangia</taxon>
        <taxon>Polyangiales</taxon>
        <taxon>Polyangiaceae</taxon>
        <taxon>Sorangium</taxon>
    </lineage>
</organism>
<protein>
    <submittedName>
        <fullName evidence="6">Cystathionine beta-synthase</fullName>
        <ecNumber evidence="6">4.2.1.22</ecNumber>
    </submittedName>
</protein>
<dbReference type="PROSITE" id="PS51371">
    <property type="entry name" value="CBS"/>
    <property type="match status" value="1"/>
</dbReference>
<dbReference type="PANTHER" id="PTHR10314">
    <property type="entry name" value="CYSTATHIONINE BETA-SYNTHASE"/>
    <property type="match status" value="1"/>
</dbReference>
<evidence type="ECO:0000256" key="2">
    <source>
        <dbReference type="ARBA" id="ARBA00007103"/>
    </source>
</evidence>
<evidence type="ECO:0000256" key="1">
    <source>
        <dbReference type="ARBA" id="ARBA00001933"/>
    </source>
</evidence>
<keyword evidence="3" id="KW-0663">Pyridoxal phosphate</keyword>
<proteinExistence type="inferred from homology"/>
<gene>
    <name evidence="6" type="ORF">SOCEGT47_079760</name>
</gene>
<dbReference type="InterPro" id="IPR001926">
    <property type="entry name" value="TrpB-like_PALP"/>
</dbReference>
<dbReference type="InterPro" id="IPR000644">
    <property type="entry name" value="CBS_dom"/>
</dbReference>
<dbReference type="Pfam" id="PF00571">
    <property type="entry name" value="CBS"/>
    <property type="match status" value="2"/>
</dbReference>